<gene>
    <name evidence="9" type="ORF">GCK72_012919</name>
</gene>
<keyword evidence="4" id="KW-0371">Homeobox</keyword>
<comment type="subcellular location">
    <subcellularLocation>
        <location evidence="1">Nucleus</location>
    </subcellularLocation>
</comment>
<evidence type="ECO:0000256" key="4">
    <source>
        <dbReference type="ARBA" id="ARBA00023155"/>
    </source>
</evidence>
<dbReference type="PANTHER" id="PTHR14057:SF32">
    <property type="entry name" value="HOMEOBOX PROTEIN CEH-21-RELATED"/>
    <property type="match status" value="1"/>
</dbReference>
<feature type="compositionally biased region" description="Polar residues" evidence="7">
    <location>
        <begin position="1"/>
        <end position="24"/>
    </location>
</feature>
<feature type="compositionally biased region" description="Polar residues" evidence="7">
    <location>
        <begin position="229"/>
        <end position="240"/>
    </location>
</feature>
<evidence type="ECO:0000256" key="3">
    <source>
        <dbReference type="ARBA" id="ARBA00023125"/>
    </source>
</evidence>
<evidence type="ECO:0000256" key="7">
    <source>
        <dbReference type="SAM" id="MobiDB-lite"/>
    </source>
</evidence>
<comment type="caution">
    <text evidence="9">The sequence shown here is derived from an EMBL/GenBank/DDBJ whole genome shotgun (WGS) entry which is preliminary data.</text>
</comment>
<dbReference type="GeneID" id="9825977"/>
<evidence type="ECO:0000256" key="1">
    <source>
        <dbReference type="ARBA" id="ARBA00004123"/>
    </source>
</evidence>
<evidence type="ECO:0000256" key="6">
    <source>
        <dbReference type="ARBA" id="ARBA00023242"/>
    </source>
</evidence>
<feature type="region of interest" description="Disordered" evidence="7">
    <location>
        <begin position="217"/>
        <end position="257"/>
    </location>
</feature>
<proteinExistence type="predicted"/>
<keyword evidence="2" id="KW-0805">Transcription regulation</keyword>
<evidence type="ECO:0000256" key="5">
    <source>
        <dbReference type="ARBA" id="ARBA00023163"/>
    </source>
</evidence>
<sequence length="373" mass="42318">MIPINNQQTADNSNNPQSKLTNVKNQKKRDGSGILKRNKVENEDQDELIPTVKKIKKEDFGVENSTSVGVSGGRKWKLRTDLQSRGIPKSSVLSPNYSSSTLFPPLPTTDSHSSPLSVEMALEYLSTPISDEDDMNAEGIVREIRDWLSLSRCSQEFFLSHILDVDKRRFDYVIAFPQEYFSLASGRKLFVRMYNWLRMSGDLKMKILSLNLSGNKNDSSMEVPENKENASPQPETSSDSGDVPLTPDLSSNTSTTDSDMVTKIINRPVSFVDTKNVSIEVKRWLEISQVCEEWFATKILKRWRSTLTDAINNPKDWNDGIRNNNNMYAKMHNWMSMTEKQRQEILRLLNAPITDTSQTDLSLGGILEELPKS</sequence>
<feature type="domain" description="CUT" evidence="8">
    <location>
        <begin position="263"/>
        <end position="350"/>
    </location>
</feature>
<protein>
    <recommendedName>
        <fullName evidence="8">CUT domain-containing protein</fullName>
    </recommendedName>
</protein>
<dbReference type="RefSeq" id="XP_053584270.1">
    <property type="nucleotide sequence ID" value="XM_053729498.1"/>
</dbReference>
<feature type="compositionally biased region" description="Low complexity" evidence="7">
    <location>
        <begin position="244"/>
        <end position="257"/>
    </location>
</feature>
<name>A0A6A5GPM0_CAERE</name>
<accession>A0A6A5GPM0</accession>
<dbReference type="Proteomes" id="UP000483820">
    <property type="component" value="Chromosome IV"/>
</dbReference>
<dbReference type="PANTHER" id="PTHR14057">
    <property type="entry name" value="TRANSCRIPTION FACTOR ONECUT"/>
    <property type="match status" value="1"/>
</dbReference>
<dbReference type="KEGG" id="crq:GCK72_012919"/>
<feature type="region of interest" description="Disordered" evidence="7">
    <location>
        <begin position="1"/>
        <end position="34"/>
    </location>
</feature>
<dbReference type="GO" id="GO:0005634">
    <property type="term" value="C:nucleus"/>
    <property type="evidence" value="ECO:0007669"/>
    <property type="project" value="UniProtKB-SubCell"/>
</dbReference>
<dbReference type="InterPro" id="IPR003350">
    <property type="entry name" value="CUT_dom"/>
</dbReference>
<evidence type="ECO:0000313" key="10">
    <source>
        <dbReference type="Proteomes" id="UP000483820"/>
    </source>
</evidence>
<dbReference type="GO" id="GO:0000978">
    <property type="term" value="F:RNA polymerase II cis-regulatory region sequence-specific DNA binding"/>
    <property type="evidence" value="ECO:0007669"/>
    <property type="project" value="TreeGrafter"/>
</dbReference>
<dbReference type="AlphaFoldDB" id="A0A6A5GPM0"/>
<dbReference type="InterPro" id="IPR010982">
    <property type="entry name" value="Lambda_DNA-bd_dom_sf"/>
</dbReference>
<dbReference type="EMBL" id="WUAV01000004">
    <property type="protein sequence ID" value="KAF1756466.1"/>
    <property type="molecule type" value="Genomic_DNA"/>
</dbReference>
<evidence type="ECO:0000313" key="9">
    <source>
        <dbReference type="EMBL" id="KAF1756466.1"/>
    </source>
</evidence>
<feature type="domain" description="CUT" evidence="8">
    <location>
        <begin position="126"/>
        <end position="212"/>
    </location>
</feature>
<reference evidence="9 10" key="1">
    <citation type="submission" date="2019-12" db="EMBL/GenBank/DDBJ databases">
        <title>Chromosome-level assembly of the Caenorhabditis remanei genome.</title>
        <authorList>
            <person name="Teterina A.A."/>
            <person name="Willis J.H."/>
            <person name="Phillips P.C."/>
        </authorList>
    </citation>
    <scope>NUCLEOTIDE SEQUENCE [LARGE SCALE GENOMIC DNA]</scope>
    <source>
        <strain evidence="9 10">PX506</strain>
        <tissue evidence="9">Whole organism</tissue>
    </source>
</reference>
<dbReference type="InterPro" id="IPR051649">
    <property type="entry name" value="CUT_Homeobox"/>
</dbReference>
<organism evidence="9 10">
    <name type="scientific">Caenorhabditis remanei</name>
    <name type="common">Caenorhabditis vulgaris</name>
    <dbReference type="NCBI Taxonomy" id="31234"/>
    <lineage>
        <taxon>Eukaryota</taxon>
        <taxon>Metazoa</taxon>
        <taxon>Ecdysozoa</taxon>
        <taxon>Nematoda</taxon>
        <taxon>Chromadorea</taxon>
        <taxon>Rhabditida</taxon>
        <taxon>Rhabditina</taxon>
        <taxon>Rhabditomorpha</taxon>
        <taxon>Rhabditoidea</taxon>
        <taxon>Rhabditidae</taxon>
        <taxon>Peloderinae</taxon>
        <taxon>Caenorhabditis</taxon>
    </lineage>
</organism>
<dbReference type="Pfam" id="PF02376">
    <property type="entry name" value="CUT"/>
    <property type="match status" value="2"/>
</dbReference>
<evidence type="ECO:0000259" key="8">
    <source>
        <dbReference type="PROSITE" id="PS51042"/>
    </source>
</evidence>
<dbReference type="GO" id="GO:0000981">
    <property type="term" value="F:DNA-binding transcription factor activity, RNA polymerase II-specific"/>
    <property type="evidence" value="ECO:0007669"/>
    <property type="project" value="TreeGrafter"/>
</dbReference>
<keyword evidence="6" id="KW-0539">Nucleus</keyword>
<evidence type="ECO:0000256" key="2">
    <source>
        <dbReference type="ARBA" id="ARBA00023015"/>
    </source>
</evidence>
<keyword evidence="5" id="KW-0804">Transcription</keyword>
<dbReference type="CTD" id="9825977"/>
<dbReference type="SUPFAM" id="SSF47413">
    <property type="entry name" value="lambda repressor-like DNA-binding domains"/>
    <property type="match status" value="2"/>
</dbReference>
<keyword evidence="3" id="KW-0238">DNA-binding</keyword>
<dbReference type="Gene3D" id="1.10.260.40">
    <property type="entry name" value="lambda repressor-like DNA-binding domains"/>
    <property type="match status" value="2"/>
</dbReference>
<dbReference type="PROSITE" id="PS51042">
    <property type="entry name" value="CUT"/>
    <property type="match status" value="2"/>
</dbReference>